<dbReference type="InterPro" id="IPR029017">
    <property type="entry name" value="Enolase-like_N"/>
</dbReference>
<organism evidence="8 9">
    <name type="scientific">Amycolatopsis sulphurea</name>
    <dbReference type="NCBI Taxonomy" id="76022"/>
    <lineage>
        <taxon>Bacteria</taxon>
        <taxon>Bacillati</taxon>
        <taxon>Actinomycetota</taxon>
        <taxon>Actinomycetes</taxon>
        <taxon>Pseudonocardiales</taxon>
        <taxon>Pseudonocardiaceae</taxon>
        <taxon>Amycolatopsis</taxon>
    </lineage>
</organism>
<dbReference type="InterPro" id="IPR029065">
    <property type="entry name" value="Enolase_C-like"/>
</dbReference>
<dbReference type="SUPFAM" id="SSF54826">
    <property type="entry name" value="Enolase N-terminal domain-like"/>
    <property type="match status" value="1"/>
</dbReference>
<dbReference type="Pfam" id="PF02746">
    <property type="entry name" value="MR_MLE_N"/>
    <property type="match status" value="1"/>
</dbReference>
<dbReference type="InterPro" id="IPR013341">
    <property type="entry name" value="Mandelate_racemase_N_dom"/>
</dbReference>
<dbReference type="Gene3D" id="3.30.390.10">
    <property type="entry name" value="Enolase-like, N-terminal domain"/>
    <property type="match status" value="1"/>
</dbReference>
<keyword evidence="4" id="KW-0058">Aromatic hydrocarbons catabolism</keyword>
<comment type="similarity">
    <text evidence="2">Belongs to the mandelate racemase/muconate lactonizing enzyme family.</text>
</comment>
<dbReference type="PROSITE" id="PS00909">
    <property type="entry name" value="MR_MLE_2"/>
    <property type="match status" value="1"/>
</dbReference>
<dbReference type="GO" id="GO:0009063">
    <property type="term" value="P:amino acid catabolic process"/>
    <property type="evidence" value="ECO:0007669"/>
    <property type="project" value="InterPro"/>
</dbReference>
<evidence type="ECO:0000259" key="7">
    <source>
        <dbReference type="SMART" id="SM00922"/>
    </source>
</evidence>
<dbReference type="Proteomes" id="UP000243542">
    <property type="component" value="Unassembled WGS sequence"/>
</dbReference>
<evidence type="ECO:0000256" key="3">
    <source>
        <dbReference type="ARBA" id="ARBA00022723"/>
    </source>
</evidence>
<comment type="cofactor">
    <cofactor evidence="1">
        <name>Mn(2+)</name>
        <dbReference type="ChEBI" id="CHEBI:29035"/>
    </cofactor>
</comment>
<dbReference type="SUPFAM" id="SSF51604">
    <property type="entry name" value="Enolase C-terminal domain-like"/>
    <property type="match status" value="1"/>
</dbReference>
<name>A0A2A9FF55_9PSEU</name>
<feature type="domain" description="Mandelate racemase/muconate lactonizing enzyme C-terminal" evidence="7">
    <location>
        <begin position="148"/>
        <end position="246"/>
    </location>
</feature>
<dbReference type="AlphaFoldDB" id="A0A2A9FF55"/>
<evidence type="ECO:0000313" key="9">
    <source>
        <dbReference type="Proteomes" id="UP000243542"/>
    </source>
</evidence>
<keyword evidence="9" id="KW-1185">Reference proteome</keyword>
<evidence type="ECO:0000256" key="4">
    <source>
        <dbReference type="ARBA" id="ARBA00022797"/>
    </source>
</evidence>
<evidence type="ECO:0000256" key="6">
    <source>
        <dbReference type="ARBA" id="ARBA00023235"/>
    </source>
</evidence>
<dbReference type="SMART" id="SM00922">
    <property type="entry name" value="MR_MLE"/>
    <property type="match status" value="1"/>
</dbReference>
<evidence type="ECO:0000313" key="8">
    <source>
        <dbReference type="EMBL" id="PFG49202.1"/>
    </source>
</evidence>
<keyword evidence="5" id="KW-0464">Manganese</keyword>
<dbReference type="GO" id="GO:0018850">
    <property type="term" value="F:chloromuconate cycloisomerase activity"/>
    <property type="evidence" value="ECO:0007669"/>
    <property type="project" value="InterPro"/>
</dbReference>
<dbReference type="NCBIfam" id="TIGR02534">
    <property type="entry name" value="mucon_cyclo"/>
    <property type="match status" value="1"/>
</dbReference>
<protein>
    <submittedName>
        <fullName evidence="8">Muconate cycloisomerase</fullName>
    </submittedName>
</protein>
<evidence type="ECO:0000256" key="2">
    <source>
        <dbReference type="ARBA" id="ARBA00008031"/>
    </source>
</evidence>
<proteinExistence type="inferred from homology"/>
<dbReference type="InterPro" id="IPR034593">
    <property type="entry name" value="DgoD-like"/>
</dbReference>
<dbReference type="EMBL" id="PDJK01000002">
    <property type="protein sequence ID" value="PFG49202.1"/>
    <property type="molecule type" value="Genomic_DNA"/>
</dbReference>
<dbReference type="SFLD" id="SFLDG01258">
    <property type="entry name" value="(chloro)muconate_cycloisomeras"/>
    <property type="match status" value="1"/>
</dbReference>
<dbReference type="GO" id="GO:0030145">
    <property type="term" value="F:manganese ion binding"/>
    <property type="evidence" value="ECO:0007669"/>
    <property type="project" value="InterPro"/>
</dbReference>
<accession>A0A2A9FF55</accession>
<dbReference type="Gene3D" id="3.20.20.120">
    <property type="entry name" value="Enolase-like C-terminal domain"/>
    <property type="match status" value="1"/>
</dbReference>
<sequence length="374" mass="39559">MNQDLHIDRVETVIVDIPLRRPHRFARATMDAQPVLYVFIRTAGGVTGTGEGVVPGGPWWGGESVETMRLIVERYLVPVLIGRTVDDIHGLMRDMTDVVAANLFAKAAVEVALHDAWARSLGVPVHTLLGGRARTSIPVTWALGTEPAPVVVEEALAKLDTGLHTTFKLKMGALEPADDVARITTVAEKLRGIAGVRVDLNARWDRVTALRHLPALVGAGVELVEQPVPGPDLDAMTEIAAALPIPVMADESLRTPADATRIARHRAAGVLAVKTTKCAGLRASMDIAAIGAAAGIPTHAATSIESPIGTAASLQFACAAPGVTWGSELFGPLLMAEDMLTEPLRYADGHLHLPAGPGLGVELDPGQVRAFRRD</sequence>
<dbReference type="PROSITE" id="PS00908">
    <property type="entry name" value="MR_MLE_1"/>
    <property type="match status" value="1"/>
</dbReference>
<dbReference type="SFLD" id="SFLDS00001">
    <property type="entry name" value="Enolase"/>
    <property type="match status" value="1"/>
</dbReference>
<evidence type="ECO:0000256" key="1">
    <source>
        <dbReference type="ARBA" id="ARBA00001936"/>
    </source>
</evidence>
<dbReference type="PANTHER" id="PTHR48080">
    <property type="entry name" value="D-GALACTONATE DEHYDRATASE-RELATED"/>
    <property type="match status" value="1"/>
</dbReference>
<dbReference type="InterPro" id="IPR036849">
    <property type="entry name" value="Enolase-like_C_sf"/>
</dbReference>
<dbReference type="InterPro" id="IPR013370">
    <property type="entry name" value="Chloromuconate_cycloisomerase"/>
</dbReference>
<dbReference type="RefSeq" id="WP_098513147.1">
    <property type="nucleotide sequence ID" value="NZ_JBIAKZ010000001.1"/>
</dbReference>
<dbReference type="PANTHER" id="PTHR48080:SF3">
    <property type="entry name" value="ENOLASE SUPERFAMILY MEMBER DDB_G0284701"/>
    <property type="match status" value="1"/>
</dbReference>
<comment type="caution">
    <text evidence="8">The sequence shown here is derived from an EMBL/GenBank/DDBJ whole genome shotgun (WGS) entry which is preliminary data.</text>
</comment>
<keyword evidence="3" id="KW-0479">Metal-binding</keyword>
<dbReference type="SFLD" id="SFLDG00180">
    <property type="entry name" value="muconate_cycloisomerase"/>
    <property type="match status" value="1"/>
</dbReference>
<evidence type="ECO:0000256" key="5">
    <source>
        <dbReference type="ARBA" id="ARBA00023211"/>
    </source>
</evidence>
<gene>
    <name evidence="8" type="ORF">ATK36_4341</name>
</gene>
<dbReference type="Pfam" id="PF13378">
    <property type="entry name" value="MR_MLE_C"/>
    <property type="match status" value="1"/>
</dbReference>
<dbReference type="InterPro" id="IPR018110">
    <property type="entry name" value="Mandel_Rmase/mucon_lact_enz_CS"/>
</dbReference>
<dbReference type="GO" id="GO:0018849">
    <property type="term" value="F:muconate cycloisomerase activity"/>
    <property type="evidence" value="ECO:0007669"/>
    <property type="project" value="InterPro"/>
</dbReference>
<reference evidence="8 9" key="1">
    <citation type="submission" date="2017-10" db="EMBL/GenBank/DDBJ databases">
        <title>Sequencing the genomes of 1000 actinobacteria strains.</title>
        <authorList>
            <person name="Klenk H.-P."/>
        </authorList>
    </citation>
    <scope>NUCLEOTIDE SEQUENCE [LARGE SCALE GENOMIC DNA]</scope>
    <source>
        <strain evidence="8 9">DSM 46092</strain>
    </source>
</reference>
<dbReference type="InterPro" id="IPR013342">
    <property type="entry name" value="Mandelate_racemase_C"/>
</dbReference>
<keyword evidence="6 8" id="KW-0413">Isomerase</keyword>